<feature type="domain" description="Disease resistance R13L4/SHOC-2-like LRR" evidence="9">
    <location>
        <begin position="899"/>
        <end position="1206"/>
    </location>
</feature>
<dbReference type="Pfam" id="PF23598">
    <property type="entry name" value="LRR_14"/>
    <property type="match status" value="2"/>
</dbReference>
<dbReference type="InterPro" id="IPR044974">
    <property type="entry name" value="Disease_R_plants"/>
</dbReference>
<evidence type="ECO:0000313" key="11">
    <source>
        <dbReference type="RefSeq" id="XP_038975910.1"/>
    </source>
</evidence>
<dbReference type="Gene3D" id="3.40.50.300">
    <property type="entry name" value="P-loop containing nucleotide triphosphate hydrolases"/>
    <property type="match status" value="1"/>
</dbReference>
<dbReference type="InterPro" id="IPR055414">
    <property type="entry name" value="LRR_R13L4/SHOC2-like"/>
</dbReference>
<dbReference type="InterPro" id="IPR027417">
    <property type="entry name" value="P-loop_NTPase"/>
</dbReference>
<evidence type="ECO:0000259" key="7">
    <source>
        <dbReference type="Pfam" id="PF18052"/>
    </source>
</evidence>
<keyword evidence="4" id="KW-0547">Nucleotide-binding</keyword>
<dbReference type="Gene3D" id="1.10.8.430">
    <property type="entry name" value="Helical domain of apoptotic protease-activating factors"/>
    <property type="match status" value="1"/>
</dbReference>
<dbReference type="OrthoDB" id="786072at2759"/>
<keyword evidence="2" id="KW-0433">Leucine-rich repeat</keyword>
<dbReference type="SMART" id="SM00369">
    <property type="entry name" value="LRR_TYP"/>
    <property type="match status" value="4"/>
</dbReference>
<dbReference type="FunFam" id="1.10.10.10:FF:000322">
    <property type="entry name" value="Probable disease resistance protein At1g63360"/>
    <property type="match status" value="1"/>
</dbReference>
<dbReference type="InterPro" id="IPR041118">
    <property type="entry name" value="Rx_N"/>
</dbReference>
<evidence type="ECO:0000259" key="8">
    <source>
        <dbReference type="Pfam" id="PF23559"/>
    </source>
</evidence>
<organism evidence="10 11">
    <name type="scientific">Phoenix dactylifera</name>
    <name type="common">Date palm</name>
    <dbReference type="NCBI Taxonomy" id="42345"/>
    <lineage>
        <taxon>Eukaryota</taxon>
        <taxon>Viridiplantae</taxon>
        <taxon>Streptophyta</taxon>
        <taxon>Embryophyta</taxon>
        <taxon>Tracheophyta</taxon>
        <taxon>Spermatophyta</taxon>
        <taxon>Magnoliopsida</taxon>
        <taxon>Liliopsida</taxon>
        <taxon>Arecaceae</taxon>
        <taxon>Coryphoideae</taxon>
        <taxon>Phoeniceae</taxon>
        <taxon>Phoenix</taxon>
    </lineage>
</organism>
<evidence type="ECO:0000259" key="6">
    <source>
        <dbReference type="Pfam" id="PF00931"/>
    </source>
</evidence>
<evidence type="ECO:0000256" key="3">
    <source>
        <dbReference type="ARBA" id="ARBA00022737"/>
    </source>
</evidence>
<sequence length="1240" mass="140131">MAEAVVSLVVEKLGDFLIQEAKFLYGVRGQVEWLEGELRQIQCFLKDADNKRKGNDEGVKNWVKDVRDIAYDAEDIVETFVLKIERRQRWRGFGSLVIRYALIFGELIACHRIGLNISEIKSRILDISDRRARYGIANIDESTGGEGGSHADESVQSRRRILPHVDDSDTVGFEDDRKAIVEQLLDPRNTRRCVISIVGMGGQGKTTLAKKVYNTGEIKRSFEKYAWISVSQDYNVTKILKNIMRKIMGISEEELDRIQEDDLEEKLHEFLKDKRYLIVMDDIWSTEVWKKIVPAFPDAKNGSRIIFTSRSIDVAKSADPDSPPYELRFLNGQESWELFLRKVFPTQEVQTSCPDNLVTLGRELVERCGGLPLALVVLGGMLSKKDKNRTEWSKVKKSLKWETTKDVKQCLDVLALSYEDLPYNLKSCSLYLGCFPEDSEISAAKLIRLWTAEGFIPARERETLEETAADYLEELVQRCMVQVVERRSDGVVKTFRVHDLLREFCILEAKEARFLDVYSTEDWTTSSASRRAALFHNGADVLESLYSSQFLRTLVGFNWYASTGPVELRLQNLNLLRVIDLEGASLQELPKEIKSLIHLRYLGLRRTRVSRIPPSIGDLCYLRTLDVRRTPARSLPDAFWKIPSLRHVVFSRACAIPIPRKICAAKNLQTLKGVRGGSWIEKQLPQLTNLQKLAILEVSDLDEMMLSNSLRNLSSLVSFALGGNPIPADIVPALSGHEHLHVLHLSGPMSKRPQLPNSNEFPQNVTKLTLQGSNLEVDPMATLGKLQNLRVLSLGLHAYAGKEMVCFAGGFLQLKRLHLHGLRALENWRVEEGAMPGLIHLSIVDCNALKMLPQGLRYVTTLKELELLHMPAAFRDRVRENDGEDWVAISHVPSIIISFNWYASTGPVELRLQNLNLLRVIDLEGASLQELPKEIKSLIHLRYLGLRRTRVSRIPPSIGDLCYLQTLDVRRTPARSLPDAFWKIPSLRHVVFSRACAIPIPRKICAAKNLQTLKGVRGGSWIKKQLPQLTNLQKLAILEVSDLDEMMLSNSLRNLSSLVSFALGGNPIPADIIPALSGHEHLHVLHLSGPMSKRPQLPNSNEFPQKVTKLTLQGSNLEVDPMATLEKLQNLRVLSLGFHAYAGKEMVCFAGGFLQLQRLHLQGLRALENWRVEEGAMPGLIHLSIVDCNALKMLPQGLRYVTTLKELELLHMPAAFRDRVRENDGEDWVAISHVPSIIIK</sequence>
<dbReference type="GO" id="GO:0002758">
    <property type="term" value="P:innate immune response-activating signaling pathway"/>
    <property type="evidence" value="ECO:0007669"/>
    <property type="project" value="UniProtKB-ARBA"/>
</dbReference>
<dbReference type="CDD" id="cd14798">
    <property type="entry name" value="RX-CC_like"/>
    <property type="match status" value="1"/>
</dbReference>
<dbReference type="InterPro" id="IPR003591">
    <property type="entry name" value="Leu-rich_rpt_typical-subtyp"/>
</dbReference>
<keyword evidence="3" id="KW-0677">Repeat</keyword>
<dbReference type="SUPFAM" id="SSF52540">
    <property type="entry name" value="P-loop containing nucleoside triphosphate hydrolases"/>
    <property type="match status" value="1"/>
</dbReference>
<dbReference type="InterPro" id="IPR058922">
    <property type="entry name" value="WHD_DRP"/>
</dbReference>
<evidence type="ECO:0000313" key="10">
    <source>
        <dbReference type="Proteomes" id="UP000228380"/>
    </source>
</evidence>
<dbReference type="KEGG" id="pda:103698277"/>
<feature type="domain" description="Disease resistance R13L4/SHOC-2-like LRR" evidence="9">
    <location>
        <begin position="568"/>
        <end position="864"/>
    </location>
</feature>
<dbReference type="InterPro" id="IPR032675">
    <property type="entry name" value="LRR_dom_sf"/>
</dbReference>
<dbReference type="Gene3D" id="1.10.10.10">
    <property type="entry name" value="Winged helix-like DNA-binding domain superfamily/Winged helix DNA-binding domain"/>
    <property type="match status" value="1"/>
</dbReference>
<dbReference type="PANTHER" id="PTHR23155">
    <property type="entry name" value="DISEASE RESISTANCE PROTEIN RP"/>
    <property type="match status" value="1"/>
</dbReference>
<feature type="domain" description="Disease resistance N-terminal" evidence="7">
    <location>
        <begin position="5"/>
        <end position="92"/>
    </location>
</feature>
<dbReference type="InterPro" id="IPR038005">
    <property type="entry name" value="RX-like_CC"/>
</dbReference>
<dbReference type="Pfam" id="PF18052">
    <property type="entry name" value="Rx_N"/>
    <property type="match status" value="1"/>
</dbReference>
<dbReference type="SUPFAM" id="SSF52058">
    <property type="entry name" value="L domain-like"/>
    <property type="match status" value="2"/>
</dbReference>
<dbReference type="GeneID" id="103698277"/>
<protein>
    <submittedName>
        <fullName evidence="11">Probable disease resistance RPP8-like protein 2</fullName>
    </submittedName>
</protein>
<dbReference type="GO" id="GO:0043531">
    <property type="term" value="F:ADP binding"/>
    <property type="evidence" value="ECO:0007669"/>
    <property type="project" value="InterPro"/>
</dbReference>
<dbReference type="FunFam" id="3.40.50.300:FF:001091">
    <property type="entry name" value="Probable disease resistance protein At1g61300"/>
    <property type="match status" value="1"/>
</dbReference>
<dbReference type="RefSeq" id="XP_038975910.1">
    <property type="nucleotide sequence ID" value="XM_039119982.1"/>
</dbReference>
<dbReference type="Pfam" id="PF00931">
    <property type="entry name" value="NB-ARC"/>
    <property type="match status" value="1"/>
</dbReference>
<dbReference type="PANTHER" id="PTHR23155:SF1185">
    <property type="entry name" value="DISEASE RESISTANCE RPP8-LIKE PROTEIN 3-RELATED"/>
    <property type="match status" value="1"/>
</dbReference>
<dbReference type="GO" id="GO:0009626">
    <property type="term" value="P:plant-type hypersensitive response"/>
    <property type="evidence" value="ECO:0007669"/>
    <property type="project" value="UniProtKB-ARBA"/>
</dbReference>
<dbReference type="Proteomes" id="UP000228380">
    <property type="component" value="Unplaced"/>
</dbReference>
<gene>
    <name evidence="11" type="primary">LOC103698277</name>
</gene>
<evidence type="ECO:0000256" key="5">
    <source>
        <dbReference type="ARBA" id="ARBA00022821"/>
    </source>
</evidence>
<feature type="domain" description="Disease resistance protein winged helix" evidence="8">
    <location>
        <begin position="435"/>
        <end position="504"/>
    </location>
</feature>
<dbReference type="PRINTS" id="PR00364">
    <property type="entry name" value="DISEASERSIST"/>
</dbReference>
<comment type="similarity">
    <text evidence="1">Belongs to the disease resistance NB-LRR family.</text>
</comment>
<evidence type="ECO:0000259" key="9">
    <source>
        <dbReference type="Pfam" id="PF23598"/>
    </source>
</evidence>
<dbReference type="InterPro" id="IPR002182">
    <property type="entry name" value="NB-ARC"/>
</dbReference>
<evidence type="ECO:0000256" key="4">
    <source>
        <dbReference type="ARBA" id="ARBA00022741"/>
    </source>
</evidence>
<dbReference type="Gene3D" id="3.80.10.10">
    <property type="entry name" value="Ribonuclease Inhibitor"/>
    <property type="match status" value="2"/>
</dbReference>
<reference evidence="11" key="1">
    <citation type="submission" date="2025-08" db="UniProtKB">
        <authorList>
            <consortium name="RefSeq"/>
        </authorList>
    </citation>
    <scope>IDENTIFICATION</scope>
    <source>
        <tissue evidence="11">Young leaves</tissue>
    </source>
</reference>
<dbReference type="InterPro" id="IPR042197">
    <property type="entry name" value="Apaf_helical"/>
</dbReference>
<proteinExistence type="inferred from homology"/>
<dbReference type="Pfam" id="PF23559">
    <property type="entry name" value="WHD_DRP"/>
    <property type="match status" value="1"/>
</dbReference>
<dbReference type="Gene3D" id="1.20.5.4130">
    <property type="match status" value="1"/>
</dbReference>
<accession>A0A8B8ZNT4</accession>
<evidence type="ECO:0000256" key="2">
    <source>
        <dbReference type="ARBA" id="ARBA00022614"/>
    </source>
</evidence>
<evidence type="ECO:0000256" key="1">
    <source>
        <dbReference type="ARBA" id="ARBA00008894"/>
    </source>
</evidence>
<feature type="domain" description="NB-ARC" evidence="6">
    <location>
        <begin position="174"/>
        <end position="347"/>
    </location>
</feature>
<dbReference type="GO" id="GO:0042742">
    <property type="term" value="P:defense response to bacterium"/>
    <property type="evidence" value="ECO:0007669"/>
    <property type="project" value="UniProtKB-ARBA"/>
</dbReference>
<keyword evidence="10" id="KW-1185">Reference proteome</keyword>
<keyword evidence="5" id="KW-0611">Plant defense</keyword>
<name>A0A8B8ZNT4_PHODC</name>
<dbReference type="AlphaFoldDB" id="A0A8B8ZNT4"/>
<dbReference type="InterPro" id="IPR036388">
    <property type="entry name" value="WH-like_DNA-bd_sf"/>
</dbReference>